<evidence type="ECO:0000313" key="2">
    <source>
        <dbReference type="Proteomes" id="UP001215598"/>
    </source>
</evidence>
<keyword evidence="2" id="KW-1185">Reference proteome</keyword>
<dbReference type="Gene3D" id="3.80.10.10">
    <property type="entry name" value="Ribonuclease Inhibitor"/>
    <property type="match status" value="1"/>
</dbReference>
<reference evidence="1" key="1">
    <citation type="submission" date="2023-03" db="EMBL/GenBank/DDBJ databases">
        <title>Massive genome expansion in bonnet fungi (Mycena s.s.) driven by repeated elements and novel gene families across ecological guilds.</title>
        <authorList>
            <consortium name="Lawrence Berkeley National Laboratory"/>
            <person name="Harder C.B."/>
            <person name="Miyauchi S."/>
            <person name="Viragh M."/>
            <person name="Kuo A."/>
            <person name="Thoen E."/>
            <person name="Andreopoulos B."/>
            <person name="Lu D."/>
            <person name="Skrede I."/>
            <person name="Drula E."/>
            <person name="Henrissat B."/>
            <person name="Morin E."/>
            <person name="Kohler A."/>
            <person name="Barry K."/>
            <person name="LaButti K."/>
            <person name="Morin E."/>
            <person name="Salamov A."/>
            <person name="Lipzen A."/>
            <person name="Mereny Z."/>
            <person name="Hegedus B."/>
            <person name="Baldrian P."/>
            <person name="Stursova M."/>
            <person name="Weitz H."/>
            <person name="Taylor A."/>
            <person name="Grigoriev I.V."/>
            <person name="Nagy L.G."/>
            <person name="Martin F."/>
            <person name="Kauserud H."/>
        </authorList>
    </citation>
    <scope>NUCLEOTIDE SEQUENCE</scope>
    <source>
        <strain evidence="1">CBHHK182m</strain>
    </source>
</reference>
<dbReference type="SUPFAM" id="SSF52047">
    <property type="entry name" value="RNI-like"/>
    <property type="match status" value="1"/>
</dbReference>
<sequence>MSTKVELDKRIEVLSLAIELQHQVLRDLETKRSLARMDLNTICDPMARLPLEISSEIFLRCLPDSPGPGCDDSPTVLLLVCRLWHEIASSTPLLWTTLHNGPAHATNFKRLHVAEINRSSMAWIRRAQNRPITVAIHGPLQLSPSLEQHAHRIDQLKLCLPSRLELQRLTFPFPSLTKLKIEIVEPHSTVGVTVECLELLRAAPCVVDCEFAGPNSLWTVTDENVPPTPLTHLRLQHLRLGLYYGFDSFSQTIIPHCPHILRYLTLPALRSLFISDFEDLGSHEVEEFLARSSPPLRSLNIVTRDDDLSESRGYFRLLPHLTDLTVDFMNDLENLDFLEDNHHTSLPNLRTLTIRGGVHVIVGALTGARRGSKLRSFRHIFFEPPELTDNTLMALRQLVRDGMEIYIGTRNMNMI</sequence>
<dbReference type="Proteomes" id="UP001215598">
    <property type="component" value="Unassembled WGS sequence"/>
</dbReference>
<comment type="caution">
    <text evidence="1">The sequence shown here is derived from an EMBL/GenBank/DDBJ whole genome shotgun (WGS) entry which is preliminary data.</text>
</comment>
<gene>
    <name evidence="1" type="ORF">B0H16DRAFT_1891361</name>
</gene>
<evidence type="ECO:0000313" key="1">
    <source>
        <dbReference type="EMBL" id="KAJ7738337.1"/>
    </source>
</evidence>
<name>A0AAD7MZ17_9AGAR</name>
<protein>
    <recommendedName>
        <fullName evidence="3">F-box domain-containing protein</fullName>
    </recommendedName>
</protein>
<dbReference type="InterPro" id="IPR032675">
    <property type="entry name" value="LRR_dom_sf"/>
</dbReference>
<proteinExistence type="predicted"/>
<evidence type="ECO:0008006" key="3">
    <source>
        <dbReference type="Google" id="ProtNLM"/>
    </source>
</evidence>
<dbReference type="EMBL" id="JARKIB010000112">
    <property type="protein sequence ID" value="KAJ7738337.1"/>
    <property type="molecule type" value="Genomic_DNA"/>
</dbReference>
<organism evidence="1 2">
    <name type="scientific">Mycena metata</name>
    <dbReference type="NCBI Taxonomy" id="1033252"/>
    <lineage>
        <taxon>Eukaryota</taxon>
        <taxon>Fungi</taxon>
        <taxon>Dikarya</taxon>
        <taxon>Basidiomycota</taxon>
        <taxon>Agaricomycotina</taxon>
        <taxon>Agaricomycetes</taxon>
        <taxon>Agaricomycetidae</taxon>
        <taxon>Agaricales</taxon>
        <taxon>Marasmiineae</taxon>
        <taxon>Mycenaceae</taxon>
        <taxon>Mycena</taxon>
    </lineage>
</organism>
<dbReference type="AlphaFoldDB" id="A0AAD7MZ17"/>
<accession>A0AAD7MZ17</accession>